<feature type="domain" description="PX-associated" evidence="3">
    <location>
        <begin position="5"/>
        <end position="125"/>
    </location>
</feature>
<organism evidence="4 5">
    <name type="scientific">Apiospora rasikravindrae</name>
    <dbReference type="NCBI Taxonomy" id="990691"/>
    <lineage>
        <taxon>Eukaryota</taxon>
        <taxon>Fungi</taxon>
        <taxon>Dikarya</taxon>
        <taxon>Ascomycota</taxon>
        <taxon>Pezizomycotina</taxon>
        <taxon>Sordariomycetes</taxon>
        <taxon>Xylariomycetidae</taxon>
        <taxon>Amphisphaeriales</taxon>
        <taxon>Apiosporaceae</taxon>
        <taxon>Apiospora</taxon>
    </lineage>
</organism>
<evidence type="ECO:0000259" key="2">
    <source>
        <dbReference type="Pfam" id="PF12825"/>
    </source>
</evidence>
<evidence type="ECO:0000259" key="3">
    <source>
        <dbReference type="Pfam" id="PF12828"/>
    </source>
</evidence>
<accession>A0ABR1T285</accession>
<evidence type="ECO:0000256" key="1">
    <source>
        <dbReference type="SAM" id="MobiDB-lite"/>
    </source>
</evidence>
<proteinExistence type="predicted"/>
<dbReference type="Pfam" id="PF12825">
    <property type="entry name" value="DUF3818"/>
    <property type="match status" value="2"/>
</dbReference>
<sequence length="714" mass="78463">MSDYHQLTGPQLQALFDILTHHETYREIESFKAPTAIARYGYPFATSTEGGGPETAAPMLQLPFLRLMLSMPGVSNLPADFWNVKYRAVVQRFGEADLSESYDKASMGTRKTLSTASSAFFEAIGRGMLGGIPAPDASSAPRRPDPDHPSAADLEAAFDFCIRDIVYGDLLERLFHYARQSQDFDRFSQEIGDSIEYIVIHMATFMHYICVMSPEGPYLLKLIESFSKIYPYTMVAQTLRLGNAATMINGMNKLFLSKMTMGGVTNWMGITKGAEDGMNLMQRILSIIVNYDAGDFRKAAEAIKKTKGRPSDKHFAVIDEHVNCSRDSREAMRSASMRGHQSIITAILASKDPALATGLSHAHHSLLQEYYSARLSARDREQIIKIFCRSNPDYFTGLMKESSTSMEPIIRAVHAKVSLHKYVPLIQKFVNDLIQTSKPDKKTKELPSVEGYVLLLRKHKASLFKFLHEVSSCCPEIQKLFLDWVKEAATSFRQLHRAPEQSLRRHGNPSGCNGSGTEFGAGAAGALSGDLQAMYAMLSRETQYHVAEVLDLHADYLMMLNDASRRNLQQVVDRLAGVRESAVRRSMQGPGVYLARWHALLDDTIITPAAPGHGVPLRCGRDVRNAKASGKTGMKGAAGEESGSGSDECYEDTVSLVASANGNGNGNGNGRGLTALPEPNARVVVEALGDQFRMLAAEISGVAARDVSARKEVI</sequence>
<feature type="domain" description="PX" evidence="2">
    <location>
        <begin position="171"/>
        <end position="352"/>
    </location>
</feature>
<feature type="compositionally biased region" description="Low complexity" evidence="1">
    <location>
        <begin position="637"/>
        <end position="646"/>
    </location>
</feature>
<dbReference type="PANTHER" id="PTHR47185">
    <property type="entry name" value="PX DOMAIN-CONTAINING PROTEIN YPR097W"/>
    <property type="match status" value="1"/>
</dbReference>
<dbReference type="EMBL" id="JAQQWK010000006">
    <property type="protein sequence ID" value="KAK8040176.1"/>
    <property type="molecule type" value="Genomic_DNA"/>
</dbReference>
<evidence type="ECO:0000313" key="4">
    <source>
        <dbReference type="EMBL" id="KAK8040176.1"/>
    </source>
</evidence>
<dbReference type="Proteomes" id="UP001444661">
    <property type="component" value="Unassembled WGS sequence"/>
</dbReference>
<evidence type="ECO:0000313" key="5">
    <source>
        <dbReference type="Proteomes" id="UP001444661"/>
    </source>
</evidence>
<dbReference type="InterPro" id="IPR047168">
    <property type="entry name" value="LEC1-like"/>
</dbReference>
<dbReference type="PANTHER" id="PTHR47185:SF2">
    <property type="entry name" value="FUNGAL PROTEIN"/>
    <property type="match status" value="1"/>
</dbReference>
<protein>
    <submittedName>
        <fullName evidence="4">Uncharacterized protein</fullName>
    </submittedName>
</protein>
<keyword evidence="5" id="KW-1185">Reference proteome</keyword>
<feature type="domain" description="PX" evidence="2">
    <location>
        <begin position="366"/>
        <end position="493"/>
    </location>
</feature>
<gene>
    <name evidence="4" type="ORF">PG993_008587</name>
</gene>
<dbReference type="Pfam" id="PF12828">
    <property type="entry name" value="PXB"/>
    <property type="match status" value="1"/>
</dbReference>
<dbReference type="InterPro" id="IPR024555">
    <property type="entry name" value="PX-associated"/>
</dbReference>
<dbReference type="InterPro" id="IPR024554">
    <property type="entry name" value="LEC1-like_C"/>
</dbReference>
<comment type="caution">
    <text evidence="4">The sequence shown here is derived from an EMBL/GenBank/DDBJ whole genome shotgun (WGS) entry which is preliminary data.</text>
</comment>
<feature type="region of interest" description="Disordered" evidence="1">
    <location>
        <begin position="627"/>
        <end position="648"/>
    </location>
</feature>
<name>A0ABR1T285_9PEZI</name>
<reference evidence="4 5" key="1">
    <citation type="submission" date="2023-01" db="EMBL/GenBank/DDBJ databases">
        <title>Analysis of 21 Apiospora genomes using comparative genomics revels a genus with tremendous synthesis potential of carbohydrate active enzymes and secondary metabolites.</title>
        <authorList>
            <person name="Sorensen T."/>
        </authorList>
    </citation>
    <scope>NUCLEOTIDE SEQUENCE [LARGE SCALE GENOMIC DNA]</scope>
    <source>
        <strain evidence="4 5">CBS 33761</strain>
    </source>
</reference>